<name>A0A7W7M844_9ACTN</name>
<dbReference type="PRINTS" id="PR01217">
    <property type="entry name" value="PRICHEXTENSN"/>
</dbReference>
<evidence type="ECO:0000313" key="3">
    <source>
        <dbReference type="EMBL" id="MBB4740537.1"/>
    </source>
</evidence>
<accession>A0A7W7M844</accession>
<dbReference type="AlphaFoldDB" id="A0A7W7M844"/>
<keyword evidence="2" id="KW-0812">Transmembrane</keyword>
<dbReference type="RefSeq" id="WP_185041121.1">
    <property type="nucleotide sequence ID" value="NZ_BAABFG010000005.1"/>
</dbReference>
<keyword evidence="2" id="KW-1133">Transmembrane helix</keyword>
<reference evidence="3 4" key="1">
    <citation type="submission" date="2020-08" db="EMBL/GenBank/DDBJ databases">
        <title>Sequencing the genomes of 1000 actinobacteria strains.</title>
        <authorList>
            <person name="Klenk H.-P."/>
        </authorList>
    </citation>
    <scope>NUCLEOTIDE SEQUENCE [LARGE SCALE GENOMIC DNA]</scope>
    <source>
        <strain evidence="3 4">DSM 45809</strain>
    </source>
</reference>
<feature type="transmembrane region" description="Helical" evidence="2">
    <location>
        <begin position="688"/>
        <end position="708"/>
    </location>
</feature>
<dbReference type="PANTHER" id="PTHR24216:SF65">
    <property type="entry name" value="PAXILLIN-LIKE PROTEIN 1"/>
    <property type="match status" value="1"/>
</dbReference>
<feature type="transmembrane region" description="Helical" evidence="2">
    <location>
        <begin position="285"/>
        <end position="307"/>
    </location>
</feature>
<dbReference type="PANTHER" id="PTHR24216">
    <property type="entry name" value="PAXILLIN-RELATED"/>
    <property type="match status" value="1"/>
</dbReference>
<feature type="compositionally biased region" description="Low complexity" evidence="1">
    <location>
        <begin position="456"/>
        <end position="545"/>
    </location>
</feature>
<proteinExistence type="predicted"/>
<feature type="region of interest" description="Disordered" evidence="1">
    <location>
        <begin position="80"/>
        <end position="230"/>
    </location>
</feature>
<keyword evidence="4" id="KW-1185">Reference proteome</keyword>
<feature type="compositionally biased region" description="Polar residues" evidence="1">
    <location>
        <begin position="554"/>
        <end position="576"/>
    </location>
</feature>
<feature type="compositionally biased region" description="Low complexity" evidence="1">
    <location>
        <begin position="205"/>
        <end position="223"/>
    </location>
</feature>
<feature type="transmembrane region" description="Helical" evidence="2">
    <location>
        <begin position="649"/>
        <end position="676"/>
    </location>
</feature>
<feature type="transmembrane region" description="Helical" evidence="2">
    <location>
        <begin position="714"/>
        <end position="732"/>
    </location>
</feature>
<dbReference type="EMBL" id="JACHNB010000001">
    <property type="protein sequence ID" value="MBB4740537.1"/>
    <property type="molecule type" value="Genomic_DNA"/>
</dbReference>
<organism evidence="3 4">
    <name type="scientific">Actinoplanes octamycinicus</name>
    <dbReference type="NCBI Taxonomy" id="135948"/>
    <lineage>
        <taxon>Bacteria</taxon>
        <taxon>Bacillati</taxon>
        <taxon>Actinomycetota</taxon>
        <taxon>Actinomycetes</taxon>
        <taxon>Micromonosporales</taxon>
        <taxon>Micromonosporaceae</taxon>
        <taxon>Actinoplanes</taxon>
    </lineage>
</organism>
<comment type="caution">
    <text evidence="3">The sequence shown here is derived from an EMBL/GenBank/DDBJ whole genome shotgun (WGS) entry which is preliminary data.</text>
</comment>
<feature type="region of interest" description="Disordered" evidence="1">
    <location>
        <begin position="444"/>
        <end position="576"/>
    </location>
</feature>
<dbReference type="CDD" id="cd22541">
    <property type="entry name" value="SP5_N"/>
    <property type="match status" value="1"/>
</dbReference>
<feature type="transmembrane region" description="Helical" evidence="2">
    <location>
        <begin position="56"/>
        <end position="75"/>
    </location>
</feature>
<keyword evidence="2" id="KW-0472">Membrane</keyword>
<feature type="region of interest" description="Disordered" evidence="1">
    <location>
        <begin position="738"/>
        <end position="759"/>
    </location>
</feature>
<evidence type="ECO:0000256" key="2">
    <source>
        <dbReference type="SAM" id="Phobius"/>
    </source>
</evidence>
<dbReference type="Proteomes" id="UP000546162">
    <property type="component" value="Unassembled WGS sequence"/>
</dbReference>
<feature type="transmembrane region" description="Helical" evidence="2">
    <location>
        <begin position="313"/>
        <end position="334"/>
    </location>
</feature>
<feature type="transmembrane region" description="Helical" evidence="2">
    <location>
        <begin position="355"/>
        <end position="378"/>
    </location>
</feature>
<evidence type="ECO:0000313" key="4">
    <source>
        <dbReference type="Proteomes" id="UP000546162"/>
    </source>
</evidence>
<feature type="compositionally biased region" description="Low complexity" evidence="1">
    <location>
        <begin position="90"/>
        <end position="111"/>
    </location>
</feature>
<feature type="compositionally biased region" description="Polar residues" evidence="1">
    <location>
        <begin position="132"/>
        <end position="201"/>
    </location>
</feature>
<gene>
    <name evidence="3" type="ORF">BJY16_003996</name>
</gene>
<protein>
    <submittedName>
        <fullName evidence="3">Membrane protein DedA with SNARE-associated domain</fullName>
    </submittedName>
</protein>
<evidence type="ECO:0000256" key="1">
    <source>
        <dbReference type="SAM" id="MobiDB-lite"/>
    </source>
</evidence>
<sequence length="759" mass="77635">MGWLGDWLGGLPPVLVYAVVAALVAGEAALIAGVLLPSATGLIALGLLANAGVVDVIPSLVVATAAAVLGGTLGYHQAARTARRTPANSAPTEATAPAGTTTTIPAGTGAALPDRTTADTAGTGASLPDRTTACTASTAAPNRTTASTAAPDRTTASISAPDRTTASTAAPDRTTASISAPDRTTASTAGADRTTASNTSAPHFGGATSARTSSSTGASSAGAERPRSGKLAKHWARAERLFVRYGGRAIFLGQWVVGARTLMPRLAGRNGVPYRRFAAWHTPSATLWAVWMVGASYLAGASYQVLAARAGRAAGALTTLTLIVAGLILAGRWLGRHPFPVRPPHRTSPIQGFAARWHPAVTAAVSLSLLTALALLLIEVIPPVVRFSGLAAADEALATWSRSQWTSDGYLFALSTATSLSPRIPLTLAVAVALVRLWWPHRPPALCRSPRPTPQAPTRTTPHPAPHTPASTTPHPAPHTPASTTPHPAPHNPAHAASHPAPHTPAGTTPQPAPHTPAGTTPQPAPHNPAHAASHPTPHPAGTTPQPAPQNPGRTTSHPAPDTPTRTEQRTGTNSRAAVHRLGAWLRSGLEAWKRHGLWSGLFKVAGPVLPAVVLETALAVIPHSGWRATDHLVFPSPVEFDGPVPLDAAAAALADMSAAATVQTAAALGLLAWLLSHGLPWKWQVTVWTSASVVIVTGAGCWVYLGWGRLSETVAAVLLGAAWAALNAAIWSSRTTPAPTPTAPAAANPTPELAPAPA</sequence>